<keyword evidence="1 3" id="KW-0413">Isomerase</keyword>
<organism evidence="3 4">
    <name type="scientific">Hyalangium rubrum</name>
    <dbReference type="NCBI Taxonomy" id="3103134"/>
    <lineage>
        <taxon>Bacteria</taxon>
        <taxon>Pseudomonadati</taxon>
        <taxon>Myxococcota</taxon>
        <taxon>Myxococcia</taxon>
        <taxon>Myxococcales</taxon>
        <taxon>Cystobacterineae</taxon>
        <taxon>Archangiaceae</taxon>
        <taxon>Hyalangium</taxon>
    </lineage>
</organism>
<dbReference type="PANTHER" id="PTHR43174">
    <property type="entry name" value="UDP-N-ACETYLGLUCOSAMINE 2-EPIMERASE"/>
    <property type="match status" value="1"/>
</dbReference>
<comment type="similarity">
    <text evidence="1">Belongs to the UDP-N-acetylglucosamine 2-epimerase family.</text>
</comment>
<comment type="caution">
    <text evidence="3">The sequence shown here is derived from an EMBL/GenBank/DDBJ whole genome shotgun (WGS) entry which is preliminary data.</text>
</comment>
<dbReference type="Proteomes" id="UP001291309">
    <property type="component" value="Unassembled WGS sequence"/>
</dbReference>
<dbReference type="InterPro" id="IPR029767">
    <property type="entry name" value="WecB-like"/>
</dbReference>
<dbReference type="EC" id="5.1.3.14" evidence="3"/>
<gene>
    <name evidence="3" type="primary">wecB</name>
    <name evidence="3" type="ORF">SYV04_10765</name>
</gene>
<dbReference type="Pfam" id="PF02350">
    <property type="entry name" value="Epimerase_2"/>
    <property type="match status" value="1"/>
</dbReference>
<proteinExistence type="inferred from homology"/>
<dbReference type="GO" id="GO:0008761">
    <property type="term" value="F:UDP-N-acetylglucosamine 2-epimerase activity"/>
    <property type="evidence" value="ECO:0007669"/>
    <property type="project" value="UniProtKB-EC"/>
</dbReference>
<keyword evidence="4" id="KW-1185">Reference proteome</keyword>
<dbReference type="PANTHER" id="PTHR43174:SF1">
    <property type="entry name" value="UDP-N-ACETYLGLUCOSAMINE 2-EPIMERASE"/>
    <property type="match status" value="1"/>
</dbReference>
<dbReference type="InterPro" id="IPR003331">
    <property type="entry name" value="UDP_GlcNAc_Epimerase_2_dom"/>
</dbReference>
<dbReference type="CDD" id="cd03786">
    <property type="entry name" value="GTB_UDP-GlcNAc_2-Epimerase"/>
    <property type="match status" value="1"/>
</dbReference>
<sequence length="375" mass="40598">MKKVLHIVGARPNFMKVAPIHKAIAQRGRLSQILVHTGQHYDVKMSDVFFTDLGMPAPDVYLGIGSGSHAEQTARIMIELEKVFLREKPDLVSVVGDVNSTLAGALVASKMGIRISHVEAGLRSFDTTMPEEINRIVTDRLADLLLTPSQDGDANLLKEGVDPSRIHFVGNVMIDTLLASKAQAEKLSTLQELGLTAGNYAVCTLHRASNVDDPKVLGGLLSALAHVAGRMPILFPVHPRTRKMLADQGLSGMLERTPALRLVEPMGYLEFLALTSQARLILTDSGGLQEESTALGVPCLTLRENTERPITVEQGTNLVVGTDPVRISQEADRILDGQGKQGRVPALWDGRSAERIAELYERVLGAGSEELRATA</sequence>
<protein>
    <submittedName>
        <fullName evidence="3">UDP-N-acetylglucosamine 2-epimerase (Non-hydrolyzing)</fullName>
        <ecNumber evidence="3">5.1.3.14</ecNumber>
    </submittedName>
</protein>
<dbReference type="EMBL" id="JAXIVS010000003">
    <property type="protein sequence ID" value="MDY7226875.1"/>
    <property type="molecule type" value="Genomic_DNA"/>
</dbReference>
<dbReference type="RefSeq" id="WP_321545597.1">
    <property type="nucleotide sequence ID" value="NZ_JAXIVS010000003.1"/>
</dbReference>
<evidence type="ECO:0000313" key="4">
    <source>
        <dbReference type="Proteomes" id="UP001291309"/>
    </source>
</evidence>
<reference evidence="3 4" key="1">
    <citation type="submission" date="2023-12" db="EMBL/GenBank/DDBJ databases">
        <title>the genome sequence of Hyalangium sp. s54d21.</title>
        <authorList>
            <person name="Zhang X."/>
        </authorList>
    </citation>
    <scope>NUCLEOTIDE SEQUENCE [LARGE SCALE GENOMIC DNA]</scope>
    <source>
        <strain evidence="4">s54d21</strain>
    </source>
</reference>
<dbReference type="SUPFAM" id="SSF53756">
    <property type="entry name" value="UDP-Glycosyltransferase/glycogen phosphorylase"/>
    <property type="match status" value="1"/>
</dbReference>
<evidence type="ECO:0000313" key="3">
    <source>
        <dbReference type="EMBL" id="MDY7226875.1"/>
    </source>
</evidence>
<dbReference type="Gene3D" id="3.40.50.2000">
    <property type="entry name" value="Glycogen Phosphorylase B"/>
    <property type="match status" value="2"/>
</dbReference>
<name>A0ABU5H0D8_9BACT</name>
<feature type="domain" description="UDP-N-acetylglucosamine 2-epimerase" evidence="2">
    <location>
        <begin position="22"/>
        <end position="359"/>
    </location>
</feature>
<dbReference type="NCBIfam" id="TIGR00236">
    <property type="entry name" value="wecB"/>
    <property type="match status" value="1"/>
</dbReference>
<evidence type="ECO:0000259" key="2">
    <source>
        <dbReference type="Pfam" id="PF02350"/>
    </source>
</evidence>
<accession>A0ABU5H0D8</accession>
<evidence type="ECO:0000256" key="1">
    <source>
        <dbReference type="RuleBase" id="RU003513"/>
    </source>
</evidence>